<dbReference type="Proteomes" id="UP000243459">
    <property type="component" value="Unassembled WGS sequence"/>
</dbReference>
<dbReference type="AlphaFoldDB" id="A0A1R3L679"/>
<sequence>MVKGLEWLGRGACGWARGGCDGGVRDEAEEGRGGGGGGGGGGESVWLGFSKSLELEFEDISTISDYNGKHLVSEHKKAKPKTKKESSRRAPCLPEIVRELRDMARARARARERTRMKKLGVQDNLLSINE</sequence>
<feature type="compositionally biased region" description="Basic and acidic residues" evidence="1">
    <location>
        <begin position="23"/>
        <end position="32"/>
    </location>
</feature>
<dbReference type="InterPro" id="IPR017888">
    <property type="entry name" value="CYC/TB1_R_domain"/>
</dbReference>
<evidence type="ECO:0000259" key="2">
    <source>
        <dbReference type="PROSITE" id="PS51370"/>
    </source>
</evidence>
<accession>A0A1R3L679</accession>
<proteinExistence type="predicted"/>
<evidence type="ECO:0000313" key="3">
    <source>
        <dbReference type="EMBL" id="ONK55115.1"/>
    </source>
</evidence>
<name>A0A1R3L679_ASPOF</name>
<feature type="domain" description="R" evidence="2">
    <location>
        <begin position="98"/>
        <end position="117"/>
    </location>
</feature>
<organism evidence="3 4">
    <name type="scientific">Asparagus officinalis</name>
    <name type="common">Garden asparagus</name>
    <dbReference type="NCBI Taxonomy" id="4686"/>
    <lineage>
        <taxon>Eukaryota</taxon>
        <taxon>Viridiplantae</taxon>
        <taxon>Streptophyta</taxon>
        <taxon>Embryophyta</taxon>
        <taxon>Tracheophyta</taxon>
        <taxon>Spermatophyta</taxon>
        <taxon>Magnoliopsida</taxon>
        <taxon>Liliopsida</taxon>
        <taxon>Asparagales</taxon>
        <taxon>Asparagaceae</taxon>
        <taxon>Asparagoideae</taxon>
        <taxon>Asparagus</taxon>
    </lineage>
</organism>
<protein>
    <recommendedName>
        <fullName evidence="2">R domain-containing protein</fullName>
    </recommendedName>
</protein>
<feature type="compositionally biased region" description="Gly residues" evidence="1">
    <location>
        <begin position="33"/>
        <end position="43"/>
    </location>
</feature>
<gene>
    <name evidence="3" type="ORF">A4U43_UnF7450</name>
</gene>
<reference evidence="4" key="1">
    <citation type="journal article" date="2017" name="Nat. Commun.">
        <title>The asparagus genome sheds light on the origin and evolution of a young Y chromosome.</title>
        <authorList>
            <person name="Harkess A."/>
            <person name="Zhou J."/>
            <person name="Xu C."/>
            <person name="Bowers J.E."/>
            <person name="Van der Hulst R."/>
            <person name="Ayyampalayam S."/>
            <person name="Mercati F."/>
            <person name="Riccardi P."/>
            <person name="McKain M.R."/>
            <person name="Kakrana A."/>
            <person name="Tang H."/>
            <person name="Ray J."/>
            <person name="Groenendijk J."/>
            <person name="Arikit S."/>
            <person name="Mathioni S.M."/>
            <person name="Nakano M."/>
            <person name="Shan H."/>
            <person name="Telgmann-Rauber A."/>
            <person name="Kanno A."/>
            <person name="Yue Z."/>
            <person name="Chen H."/>
            <person name="Li W."/>
            <person name="Chen Y."/>
            <person name="Xu X."/>
            <person name="Zhang Y."/>
            <person name="Luo S."/>
            <person name="Chen H."/>
            <person name="Gao J."/>
            <person name="Mao Z."/>
            <person name="Pires J.C."/>
            <person name="Luo M."/>
            <person name="Kudrna D."/>
            <person name="Wing R.A."/>
            <person name="Meyers B.C."/>
            <person name="Yi K."/>
            <person name="Kong H."/>
            <person name="Lavrijsen P."/>
            <person name="Sunseri F."/>
            <person name="Falavigna A."/>
            <person name="Ye Y."/>
            <person name="Leebens-Mack J.H."/>
            <person name="Chen G."/>
        </authorList>
    </citation>
    <scope>NUCLEOTIDE SEQUENCE [LARGE SCALE GENOMIC DNA]</scope>
    <source>
        <strain evidence="4">cv. DH0086</strain>
    </source>
</reference>
<dbReference type="PROSITE" id="PS51370">
    <property type="entry name" value="R"/>
    <property type="match status" value="1"/>
</dbReference>
<keyword evidence="4" id="KW-1185">Reference proteome</keyword>
<evidence type="ECO:0000256" key="1">
    <source>
        <dbReference type="SAM" id="MobiDB-lite"/>
    </source>
</evidence>
<feature type="region of interest" description="Disordered" evidence="1">
    <location>
        <begin position="22"/>
        <end position="43"/>
    </location>
</feature>
<evidence type="ECO:0000313" key="4">
    <source>
        <dbReference type="Proteomes" id="UP000243459"/>
    </source>
</evidence>
<dbReference type="Gramene" id="ONK55115">
    <property type="protein sequence ID" value="ONK55115"/>
    <property type="gene ID" value="A4U43_UnF7450"/>
</dbReference>
<dbReference type="EMBL" id="KV863763">
    <property type="protein sequence ID" value="ONK55115.1"/>
    <property type="molecule type" value="Genomic_DNA"/>
</dbReference>